<dbReference type="GO" id="GO:0005524">
    <property type="term" value="F:ATP binding"/>
    <property type="evidence" value="ECO:0007669"/>
    <property type="project" value="UniProtKB-KW"/>
</dbReference>
<feature type="domain" description="ABC transporter" evidence="11">
    <location>
        <begin position="371"/>
        <end position="598"/>
    </location>
</feature>
<dbReference type="EMBL" id="JBHSIT010000003">
    <property type="protein sequence ID" value="MFC4908252.1"/>
    <property type="molecule type" value="Genomic_DNA"/>
</dbReference>
<feature type="transmembrane region" description="Helical" evidence="10">
    <location>
        <begin position="131"/>
        <end position="151"/>
    </location>
</feature>
<feature type="transmembrane region" description="Helical" evidence="10">
    <location>
        <begin position="46"/>
        <end position="64"/>
    </location>
</feature>
<dbReference type="Gene3D" id="3.40.50.300">
    <property type="entry name" value="P-loop containing nucleotide triphosphate hydrolases"/>
    <property type="match status" value="1"/>
</dbReference>
<accession>A0ABV9TVV4</accession>
<feature type="transmembrane region" description="Helical" evidence="10">
    <location>
        <begin position="71"/>
        <end position="90"/>
    </location>
</feature>
<evidence type="ECO:0000256" key="10">
    <source>
        <dbReference type="SAM" id="Phobius"/>
    </source>
</evidence>
<dbReference type="RefSeq" id="WP_378254691.1">
    <property type="nucleotide sequence ID" value="NZ_JBHSIT010000003.1"/>
</dbReference>
<dbReference type="InterPro" id="IPR001851">
    <property type="entry name" value="ABC_transp_permease"/>
</dbReference>
<evidence type="ECO:0000256" key="7">
    <source>
        <dbReference type="ARBA" id="ARBA00022989"/>
    </source>
</evidence>
<feature type="transmembrane region" description="Helical" evidence="10">
    <location>
        <begin position="171"/>
        <end position="190"/>
    </location>
</feature>
<reference evidence="13" key="1">
    <citation type="journal article" date="2019" name="Int. J. Syst. Evol. Microbiol.">
        <title>The Global Catalogue of Microorganisms (GCM) 10K type strain sequencing project: providing services to taxonomists for standard genome sequencing and annotation.</title>
        <authorList>
            <consortium name="The Broad Institute Genomics Platform"/>
            <consortium name="The Broad Institute Genome Sequencing Center for Infectious Disease"/>
            <person name="Wu L."/>
            <person name="Ma J."/>
        </authorList>
    </citation>
    <scope>NUCLEOTIDE SEQUENCE [LARGE SCALE GENOMIC DNA]</scope>
    <source>
        <strain evidence="13">KLKA75</strain>
    </source>
</reference>
<dbReference type="PANTHER" id="PTHR45772">
    <property type="entry name" value="CONSERVED COMPONENT OF ABC TRANSPORTER FOR NATURAL AMINO ACIDS-RELATED"/>
    <property type="match status" value="1"/>
</dbReference>
<dbReference type="Proteomes" id="UP001595872">
    <property type="component" value="Unassembled WGS sequence"/>
</dbReference>
<protein>
    <submittedName>
        <fullName evidence="12">ATP-binding cassette domain-containing protein</fullName>
    </submittedName>
</protein>
<evidence type="ECO:0000256" key="4">
    <source>
        <dbReference type="ARBA" id="ARBA00022692"/>
    </source>
</evidence>
<feature type="transmembrane region" description="Helical" evidence="10">
    <location>
        <begin position="21"/>
        <end position="40"/>
    </location>
</feature>
<keyword evidence="8 10" id="KW-0472">Membrane</keyword>
<organism evidence="12 13">
    <name type="scientific">Actinomadura gamaensis</name>
    <dbReference type="NCBI Taxonomy" id="1763541"/>
    <lineage>
        <taxon>Bacteria</taxon>
        <taxon>Bacillati</taxon>
        <taxon>Actinomycetota</taxon>
        <taxon>Actinomycetes</taxon>
        <taxon>Streptosporangiales</taxon>
        <taxon>Thermomonosporaceae</taxon>
        <taxon>Actinomadura</taxon>
    </lineage>
</organism>
<dbReference type="Pfam" id="PF12399">
    <property type="entry name" value="BCA_ABC_TP_C"/>
    <property type="match status" value="1"/>
</dbReference>
<evidence type="ECO:0000313" key="13">
    <source>
        <dbReference type="Proteomes" id="UP001595872"/>
    </source>
</evidence>
<dbReference type="InterPro" id="IPR003439">
    <property type="entry name" value="ABC_transporter-like_ATP-bd"/>
</dbReference>
<dbReference type="Pfam" id="PF02653">
    <property type="entry name" value="BPD_transp_2"/>
    <property type="match status" value="1"/>
</dbReference>
<evidence type="ECO:0000256" key="5">
    <source>
        <dbReference type="ARBA" id="ARBA00022741"/>
    </source>
</evidence>
<proteinExistence type="predicted"/>
<dbReference type="InterPro" id="IPR027417">
    <property type="entry name" value="P-loop_NTPase"/>
</dbReference>
<evidence type="ECO:0000256" key="2">
    <source>
        <dbReference type="ARBA" id="ARBA00022448"/>
    </source>
</evidence>
<gene>
    <name evidence="12" type="ORF">ACFPCY_13030</name>
</gene>
<evidence type="ECO:0000256" key="6">
    <source>
        <dbReference type="ARBA" id="ARBA00022840"/>
    </source>
</evidence>
<feature type="compositionally biased region" description="Basic and acidic residues" evidence="9">
    <location>
        <begin position="331"/>
        <end position="343"/>
    </location>
</feature>
<dbReference type="InterPro" id="IPR051120">
    <property type="entry name" value="ABC_AA/LPS_Transport"/>
</dbReference>
<name>A0ABV9TVV4_9ACTN</name>
<feature type="transmembrane region" description="Helical" evidence="10">
    <location>
        <begin position="102"/>
        <end position="124"/>
    </location>
</feature>
<evidence type="ECO:0000256" key="9">
    <source>
        <dbReference type="SAM" id="MobiDB-lite"/>
    </source>
</evidence>
<dbReference type="InterPro" id="IPR043428">
    <property type="entry name" value="LivM-like"/>
</dbReference>
<evidence type="ECO:0000256" key="1">
    <source>
        <dbReference type="ARBA" id="ARBA00004651"/>
    </source>
</evidence>
<sequence length="604" mass="61952">MTRPAMIRPPVAVRPRNLSPTVRGTAGGIALAALACAVLPAVLPPYWTYLAIGAAVSAVVMLSYGVIVGRAGVMALCQMSFAAIGAWVVLRLNVAGAPGGFLVWLLLGGLAAVPVGVAIGLPALRIRGVNLAVVTFGFAVSADIVWNGNPFPGAEELTMVERPAPFDTDGGYLVLCVLVFTVLAVALAAIGRSRLGLSWYELRHSERSAAAHGVSVARSKLAAFAISAFVAGIGGGLLAGQLGMVVPGNFAMGQSLALFAIAIMIGPHHPEGAVLGGIFGSVMATVMEKLSLPQDLGGVLFGAGALLALRSGLSQTDLTRLRKRERAARKLLRDAEEHPRAADEAGTGTPVPADDHPPATVPAPRSSGPALVVKGLTVRFGEVVALDGVDLTVPERSVVGLIGPNGAGKSTFIAAATGFVGGYEGSVELRGRSLDRLGPSARAARGLRRTFQTTAIAPELSLHEYLRIGAGRRLPRAEAEELLAFFGCPPGDVPVSIVDAGTRKLLDVAAAIAARPAVALLDEPAAGQSAAESLRLGRTLARVPERFGVSILLVEHDMELVQATCGQVTVLDFGHVIASGPTAEVLAAPAVRAAYLGTADVPAS</sequence>
<keyword evidence="7 10" id="KW-1133">Transmembrane helix</keyword>
<evidence type="ECO:0000259" key="11">
    <source>
        <dbReference type="PROSITE" id="PS50893"/>
    </source>
</evidence>
<keyword evidence="2" id="KW-0813">Transport</keyword>
<keyword evidence="6 12" id="KW-0067">ATP-binding</keyword>
<evidence type="ECO:0000256" key="8">
    <source>
        <dbReference type="ARBA" id="ARBA00023136"/>
    </source>
</evidence>
<evidence type="ECO:0000256" key="3">
    <source>
        <dbReference type="ARBA" id="ARBA00022475"/>
    </source>
</evidence>
<comment type="caution">
    <text evidence="12">The sequence shown here is derived from an EMBL/GenBank/DDBJ whole genome shotgun (WGS) entry which is preliminary data.</text>
</comment>
<dbReference type="PROSITE" id="PS50893">
    <property type="entry name" value="ABC_TRANSPORTER_2"/>
    <property type="match status" value="1"/>
</dbReference>
<dbReference type="SUPFAM" id="SSF52540">
    <property type="entry name" value="P-loop containing nucleoside triphosphate hydrolases"/>
    <property type="match status" value="1"/>
</dbReference>
<evidence type="ECO:0000313" key="12">
    <source>
        <dbReference type="EMBL" id="MFC4908252.1"/>
    </source>
</evidence>
<keyword evidence="5" id="KW-0547">Nucleotide-binding</keyword>
<dbReference type="Pfam" id="PF00005">
    <property type="entry name" value="ABC_tran"/>
    <property type="match status" value="1"/>
</dbReference>
<comment type="subcellular location">
    <subcellularLocation>
        <location evidence="1">Cell membrane</location>
        <topology evidence="1">Multi-pass membrane protein</topology>
    </subcellularLocation>
</comment>
<keyword evidence="13" id="KW-1185">Reference proteome</keyword>
<dbReference type="CDD" id="cd06581">
    <property type="entry name" value="TM_PBP1_LivM_like"/>
    <property type="match status" value="1"/>
</dbReference>
<dbReference type="InterPro" id="IPR032823">
    <property type="entry name" value="BCA_ABC_TP_C"/>
</dbReference>
<feature type="region of interest" description="Disordered" evidence="9">
    <location>
        <begin position="331"/>
        <end position="367"/>
    </location>
</feature>
<keyword evidence="4 10" id="KW-0812">Transmembrane</keyword>
<feature type="transmembrane region" description="Helical" evidence="10">
    <location>
        <begin position="221"/>
        <end position="239"/>
    </location>
</feature>
<keyword evidence="3" id="KW-1003">Cell membrane</keyword>